<feature type="region of interest" description="Disordered" evidence="1">
    <location>
        <begin position="22"/>
        <end position="56"/>
    </location>
</feature>
<evidence type="ECO:0000313" key="3">
    <source>
        <dbReference type="Proteomes" id="UP000287651"/>
    </source>
</evidence>
<reference evidence="2 3" key="1">
    <citation type="journal article" date="2014" name="Agronomy (Basel)">
        <title>A Draft Genome Sequence for Ensete ventricosum, the Drought-Tolerant Tree Against Hunger.</title>
        <authorList>
            <person name="Harrison J."/>
            <person name="Moore K.A."/>
            <person name="Paszkiewicz K."/>
            <person name="Jones T."/>
            <person name="Grant M."/>
            <person name="Ambacheew D."/>
            <person name="Muzemil S."/>
            <person name="Studholme D.J."/>
        </authorList>
    </citation>
    <scope>NUCLEOTIDE SEQUENCE [LARGE SCALE GENOMIC DNA]</scope>
</reference>
<protein>
    <submittedName>
        <fullName evidence="2">Uncharacterized protein</fullName>
    </submittedName>
</protein>
<dbReference type="AlphaFoldDB" id="A0A426XIL4"/>
<feature type="non-terminal residue" evidence="2">
    <location>
        <position position="176"/>
    </location>
</feature>
<organism evidence="2 3">
    <name type="scientific">Ensete ventricosum</name>
    <name type="common">Abyssinian banana</name>
    <name type="synonym">Musa ensete</name>
    <dbReference type="NCBI Taxonomy" id="4639"/>
    <lineage>
        <taxon>Eukaryota</taxon>
        <taxon>Viridiplantae</taxon>
        <taxon>Streptophyta</taxon>
        <taxon>Embryophyta</taxon>
        <taxon>Tracheophyta</taxon>
        <taxon>Spermatophyta</taxon>
        <taxon>Magnoliopsida</taxon>
        <taxon>Liliopsida</taxon>
        <taxon>Zingiberales</taxon>
        <taxon>Musaceae</taxon>
        <taxon>Ensete</taxon>
    </lineage>
</organism>
<evidence type="ECO:0000256" key="1">
    <source>
        <dbReference type="SAM" id="MobiDB-lite"/>
    </source>
</evidence>
<accession>A0A426XIL4</accession>
<feature type="compositionally biased region" description="Basic and acidic residues" evidence="1">
    <location>
        <begin position="32"/>
        <end position="41"/>
    </location>
</feature>
<comment type="caution">
    <text evidence="2">The sequence shown here is derived from an EMBL/GenBank/DDBJ whole genome shotgun (WGS) entry which is preliminary data.</text>
</comment>
<name>A0A426XIL4_ENSVE</name>
<gene>
    <name evidence="2" type="ORF">B296_00054535</name>
</gene>
<sequence>MVALGDLSRRIQACQDASLFRTEQNRAAQSRAVDENNERAHRLPHGSQPHSRPPPKLDMAWAAVEEGRTYIAETLRVVGMAAEAASSILNKVQSSHMMMMLHRRGGKGTCAYEEEKGRGDDDDEVASPKCRRKRVPSMVRPIWLSPRFDKRRPRYVIDSSRTIAHKTLHCGCVHVC</sequence>
<evidence type="ECO:0000313" key="2">
    <source>
        <dbReference type="EMBL" id="RRT39292.1"/>
    </source>
</evidence>
<proteinExistence type="predicted"/>
<dbReference type="EMBL" id="AMZH03020309">
    <property type="protein sequence ID" value="RRT39292.1"/>
    <property type="molecule type" value="Genomic_DNA"/>
</dbReference>
<dbReference type="Proteomes" id="UP000287651">
    <property type="component" value="Unassembled WGS sequence"/>
</dbReference>